<keyword evidence="1" id="KW-0677">Repeat</keyword>
<dbReference type="Proteomes" id="UP001163046">
    <property type="component" value="Unassembled WGS sequence"/>
</dbReference>
<evidence type="ECO:0000313" key="5">
    <source>
        <dbReference type="Proteomes" id="UP001163046"/>
    </source>
</evidence>
<evidence type="ECO:0000256" key="2">
    <source>
        <dbReference type="ARBA" id="ARBA00022803"/>
    </source>
</evidence>
<dbReference type="SMART" id="SM00028">
    <property type="entry name" value="TPR"/>
    <property type="match status" value="4"/>
</dbReference>
<dbReference type="PROSITE" id="PS50005">
    <property type="entry name" value="TPR"/>
    <property type="match status" value="3"/>
</dbReference>
<evidence type="ECO:0008006" key="6">
    <source>
        <dbReference type="Google" id="ProtNLM"/>
    </source>
</evidence>
<dbReference type="InterPro" id="IPR027417">
    <property type="entry name" value="P-loop_NTPase"/>
</dbReference>
<keyword evidence="5" id="KW-1185">Reference proteome</keyword>
<dbReference type="Pfam" id="PF13181">
    <property type="entry name" value="TPR_8"/>
    <property type="match status" value="1"/>
</dbReference>
<keyword evidence="2 3" id="KW-0802">TPR repeat</keyword>
<feature type="repeat" description="TPR" evidence="3">
    <location>
        <begin position="626"/>
        <end position="659"/>
    </location>
</feature>
<organism evidence="4 5">
    <name type="scientific">Desmophyllum pertusum</name>
    <dbReference type="NCBI Taxonomy" id="174260"/>
    <lineage>
        <taxon>Eukaryota</taxon>
        <taxon>Metazoa</taxon>
        <taxon>Cnidaria</taxon>
        <taxon>Anthozoa</taxon>
        <taxon>Hexacorallia</taxon>
        <taxon>Scleractinia</taxon>
        <taxon>Caryophylliina</taxon>
        <taxon>Caryophylliidae</taxon>
        <taxon>Desmophyllum</taxon>
    </lineage>
</organism>
<accession>A0A9W9Z9B1</accession>
<dbReference type="AlphaFoldDB" id="A0A9W9Z9B1"/>
<dbReference type="Gene3D" id="1.25.40.10">
    <property type="entry name" value="Tetratricopeptide repeat domain"/>
    <property type="match status" value="2"/>
</dbReference>
<dbReference type="SUPFAM" id="SSF52540">
    <property type="entry name" value="P-loop containing nucleoside triphosphate hydrolases"/>
    <property type="match status" value="1"/>
</dbReference>
<evidence type="ECO:0000313" key="4">
    <source>
        <dbReference type="EMBL" id="KAJ7375909.1"/>
    </source>
</evidence>
<reference evidence="4" key="1">
    <citation type="submission" date="2023-01" db="EMBL/GenBank/DDBJ databases">
        <title>Genome assembly of the deep-sea coral Lophelia pertusa.</title>
        <authorList>
            <person name="Herrera S."/>
            <person name="Cordes E."/>
        </authorList>
    </citation>
    <scope>NUCLEOTIDE SEQUENCE</scope>
    <source>
        <strain evidence="4">USNM1676648</strain>
        <tissue evidence="4">Polyp</tissue>
    </source>
</reference>
<comment type="caution">
    <text evidence="4">The sequence shown here is derived from an EMBL/GenBank/DDBJ whole genome shotgun (WGS) entry which is preliminary data.</text>
</comment>
<protein>
    <recommendedName>
        <fullName evidence="6">AAA+ ATPase domain-containing protein</fullName>
    </recommendedName>
</protein>
<feature type="repeat" description="TPR" evidence="3">
    <location>
        <begin position="667"/>
        <end position="700"/>
    </location>
</feature>
<dbReference type="PRINTS" id="PR00364">
    <property type="entry name" value="DISEASERSIST"/>
</dbReference>
<dbReference type="Gene3D" id="3.40.50.300">
    <property type="entry name" value="P-loop containing nucleotide triphosphate hydrolases"/>
    <property type="match status" value="1"/>
</dbReference>
<name>A0A9W9Z9B1_9CNID</name>
<evidence type="ECO:0000256" key="3">
    <source>
        <dbReference type="PROSITE-ProRule" id="PRU00339"/>
    </source>
</evidence>
<feature type="repeat" description="TPR" evidence="3">
    <location>
        <begin position="710"/>
        <end position="743"/>
    </location>
</feature>
<dbReference type="OrthoDB" id="5981781at2759"/>
<proteinExistence type="predicted"/>
<dbReference type="InterPro" id="IPR011990">
    <property type="entry name" value="TPR-like_helical_dom_sf"/>
</dbReference>
<sequence>MASLETVSSTGEISPRFDKLLKDVSSVLSQDELKHVVSSIKSNFKGKYEDQGEQDLYSCLRLFANQGLLSEDNLTLLERFVTPKTSKNSKDIIKEKIQAFKEIRLREVKTKDELTGRDRDLEKVMTKLTTGSSSVVNLYGTSGVGKTTLAIETLSKWPGRKFKADLRGINEMEDVHFHVLNALTESERTVVTYEANPVIGQIRQLKRDSHSDILLLLDNVDQFVDGDGEKAKFFTFLQRLLGPKTDRGKSAKLKILLTSRTAIRHGDSLDVKNYEVKALDKAFSSALLHTQGAPSHGTPSLKGNEREKLVEMCQGNPLILNGMAAILRQEIADAEQLLKAIELHEQEVVEPPETGLPPTEKDAQEKEIFDAEKEGIDKEQENCLRKIFFFLPSPTLKDSAISVSLFCRPFSAEAGAAILGVDSLEAAIQLECLRNINVLSRVDPGVDQEAKELYDIHPLMRKFLRSIGTSKAYIKVYQKARNRFCNLFMSQIKDISALLDKDYIGAFNRFDLDKANFELALDISLKSDYLLIPTEHHESIMICYLFEAMLNDKQRRKIFNSWAEKAEEDGKKGSILRAELKCREALQVLHLEGWQRALEVVKMAEESLDAVQKESKGTDFFRLTRSSYLFVEGEVYYRAGNMAKALRILHRSLKIMEDILKSHTSTSRCLNAIGNCHNKLGKPDEAIKYYTRAYDMRKELSGSMNHFDMPFFKGQIGTVYEGKKQFHEAIEFYQEALELSKVLKIPGMVNTALYNRNIANAYSWLREFEKAYQPAKNAYEIRKIFLESIRRLLEVLSKWGNLSKFRGQARRSGRFL</sequence>
<dbReference type="Pfam" id="PF13424">
    <property type="entry name" value="TPR_12"/>
    <property type="match status" value="1"/>
</dbReference>
<dbReference type="EMBL" id="MU826435">
    <property type="protein sequence ID" value="KAJ7375909.1"/>
    <property type="molecule type" value="Genomic_DNA"/>
</dbReference>
<evidence type="ECO:0000256" key="1">
    <source>
        <dbReference type="ARBA" id="ARBA00022737"/>
    </source>
</evidence>
<dbReference type="SUPFAM" id="SSF48452">
    <property type="entry name" value="TPR-like"/>
    <property type="match status" value="1"/>
</dbReference>
<dbReference type="PANTHER" id="PTHR45641:SF19">
    <property type="entry name" value="NEPHROCYSTIN-3"/>
    <property type="match status" value="1"/>
</dbReference>
<dbReference type="PANTHER" id="PTHR45641">
    <property type="entry name" value="TETRATRICOPEPTIDE REPEAT PROTEIN (AFU_ORTHOLOGUE AFUA_6G03870)"/>
    <property type="match status" value="1"/>
</dbReference>
<dbReference type="InterPro" id="IPR019734">
    <property type="entry name" value="TPR_rpt"/>
</dbReference>
<gene>
    <name evidence="4" type="ORF">OS493_038124</name>
</gene>
<dbReference type="GO" id="GO:0043531">
    <property type="term" value="F:ADP binding"/>
    <property type="evidence" value="ECO:0007669"/>
    <property type="project" value="InterPro"/>
</dbReference>